<dbReference type="InterPro" id="IPR009081">
    <property type="entry name" value="PP-bd_ACP"/>
</dbReference>
<dbReference type="PROSITE" id="PS50075">
    <property type="entry name" value="CARRIER"/>
    <property type="match status" value="1"/>
</dbReference>
<organism evidence="2 3">
    <name type="scientific">Methylobacterium variabile</name>
    <dbReference type="NCBI Taxonomy" id="298794"/>
    <lineage>
        <taxon>Bacteria</taxon>
        <taxon>Pseudomonadati</taxon>
        <taxon>Pseudomonadota</taxon>
        <taxon>Alphaproteobacteria</taxon>
        <taxon>Hyphomicrobiales</taxon>
        <taxon>Methylobacteriaceae</taxon>
        <taxon>Methylobacterium</taxon>
    </lineage>
</organism>
<dbReference type="Gene3D" id="1.10.1200.10">
    <property type="entry name" value="ACP-like"/>
    <property type="match status" value="1"/>
</dbReference>
<evidence type="ECO:0000313" key="3">
    <source>
        <dbReference type="Proteomes" id="UP000035955"/>
    </source>
</evidence>
<reference evidence="2 3" key="1">
    <citation type="submission" date="2015-03" db="EMBL/GenBank/DDBJ databases">
        <title>Genome sequencing of Methylobacterium variabile DSM 16961.</title>
        <authorList>
            <person name="Chaudhry V."/>
            <person name="Patil P.B."/>
        </authorList>
    </citation>
    <scope>NUCLEOTIDE SEQUENCE [LARGE SCALE GENOMIC DNA]</scope>
    <source>
        <strain evidence="2 3">DSM 16961</strain>
    </source>
</reference>
<dbReference type="PATRIC" id="fig|298794.3.peg.6234"/>
<dbReference type="OrthoDB" id="9811033at2"/>
<sequence>MTEDAVLAELGPLFEEIFGEPIALSPGLTAEDVEGWDSTRMIEIIVAVEAHFRITLTTREVDGLRSVGDLAAVIVRRSAGRLTGG</sequence>
<feature type="domain" description="Carrier" evidence="1">
    <location>
        <begin position="1"/>
        <end position="78"/>
    </location>
</feature>
<evidence type="ECO:0000313" key="2">
    <source>
        <dbReference type="EMBL" id="KMO40012.1"/>
    </source>
</evidence>
<gene>
    <name evidence="2" type="ORF">VQ02_08740</name>
</gene>
<name>A0A0J6T2F6_9HYPH</name>
<protein>
    <recommendedName>
        <fullName evidence="1">Carrier domain-containing protein</fullName>
    </recommendedName>
</protein>
<accession>A0A0J6T2F6</accession>
<dbReference type="Proteomes" id="UP000035955">
    <property type="component" value="Unassembled WGS sequence"/>
</dbReference>
<dbReference type="EMBL" id="LABY01000053">
    <property type="protein sequence ID" value="KMO40012.1"/>
    <property type="molecule type" value="Genomic_DNA"/>
</dbReference>
<dbReference type="InterPro" id="IPR036736">
    <property type="entry name" value="ACP-like_sf"/>
</dbReference>
<proteinExistence type="predicted"/>
<dbReference type="AlphaFoldDB" id="A0A0J6T2F6"/>
<dbReference type="Pfam" id="PF00550">
    <property type="entry name" value="PP-binding"/>
    <property type="match status" value="1"/>
</dbReference>
<evidence type="ECO:0000259" key="1">
    <source>
        <dbReference type="PROSITE" id="PS50075"/>
    </source>
</evidence>
<comment type="caution">
    <text evidence="2">The sequence shown here is derived from an EMBL/GenBank/DDBJ whole genome shotgun (WGS) entry which is preliminary data.</text>
</comment>
<keyword evidence="3" id="KW-1185">Reference proteome</keyword>
<dbReference type="SUPFAM" id="SSF47336">
    <property type="entry name" value="ACP-like"/>
    <property type="match status" value="1"/>
</dbReference>